<comment type="caution">
    <text evidence="1">The sequence shown here is derived from an EMBL/GenBank/DDBJ whole genome shotgun (WGS) entry which is preliminary data.</text>
</comment>
<organism evidence="1 2">
    <name type="scientific">Rhizocola hellebori</name>
    <dbReference type="NCBI Taxonomy" id="1392758"/>
    <lineage>
        <taxon>Bacteria</taxon>
        <taxon>Bacillati</taxon>
        <taxon>Actinomycetota</taxon>
        <taxon>Actinomycetes</taxon>
        <taxon>Micromonosporales</taxon>
        <taxon>Micromonosporaceae</taxon>
        <taxon>Rhizocola</taxon>
    </lineage>
</organism>
<sequence>MARVFNGRMTADIEGDFVVFLIGMRFNKPWKVHKWWAVFTAMPRMLKVLYRRPETGFLGATFAITATGPLLVQYWRSAEQLEAFARDASMPHNPAWKSFNRAIGGNGDVGIWHETYQVPAGKYETVYGNMPRVGLAKAAEHVPVARKGDSAAQRRGVATVK</sequence>
<evidence type="ECO:0000313" key="2">
    <source>
        <dbReference type="Proteomes" id="UP000612899"/>
    </source>
</evidence>
<dbReference type="AlphaFoldDB" id="A0A8J3QFP7"/>
<dbReference type="InterPro" id="IPR025444">
    <property type="entry name" value="Monooxy_af470"/>
</dbReference>
<name>A0A8J3QFP7_9ACTN</name>
<proteinExistence type="predicted"/>
<dbReference type="Proteomes" id="UP000612899">
    <property type="component" value="Unassembled WGS sequence"/>
</dbReference>
<keyword evidence="2" id="KW-1185">Reference proteome</keyword>
<protein>
    <submittedName>
        <fullName evidence="1">Transcriptional regulator</fullName>
    </submittedName>
</protein>
<dbReference type="Pfam" id="PF13826">
    <property type="entry name" value="Monooxy_af470-like"/>
    <property type="match status" value="1"/>
</dbReference>
<accession>A0A8J3QFP7</accession>
<dbReference type="RefSeq" id="WP_203912915.1">
    <property type="nucleotide sequence ID" value="NZ_BONY01000063.1"/>
</dbReference>
<gene>
    <name evidence="1" type="ORF">Rhe02_72490</name>
</gene>
<reference evidence="1" key="1">
    <citation type="submission" date="2021-01" db="EMBL/GenBank/DDBJ databases">
        <title>Whole genome shotgun sequence of Rhizocola hellebori NBRC 109834.</title>
        <authorList>
            <person name="Komaki H."/>
            <person name="Tamura T."/>
        </authorList>
    </citation>
    <scope>NUCLEOTIDE SEQUENCE</scope>
    <source>
        <strain evidence="1">NBRC 109834</strain>
    </source>
</reference>
<dbReference type="EMBL" id="BONY01000063">
    <property type="protein sequence ID" value="GIH09182.1"/>
    <property type="molecule type" value="Genomic_DNA"/>
</dbReference>
<evidence type="ECO:0000313" key="1">
    <source>
        <dbReference type="EMBL" id="GIH09182.1"/>
    </source>
</evidence>